<dbReference type="AlphaFoldDB" id="A0A6N6JH44"/>
<dbReference type="GO" id="GO:0016117">
    <property type="term" value="P:carotenoid biosynthetic process"/>
    <property type="evidence" value="ECO:0007669"/>
    <property type="project" value="UniProtKB-KW"/>
</dbReference>
<evidence type="ECO:0000256" key="4">
    <source>
        <dbReference type="ARBA" id="ARBA00023002"/>
    </source>
</evidence>
<evidence type="ECO:0000256" key="6">
    <source>
        <dbReference type="SAM" id="MobiDB-lite"/>
    </source>
</evidence>
<reference evidence="8 9" key="1">
    <citation type="submission" date="2019-12" db="EMBL/GenBank/DDBJ databases">
        <title>Litoreibacter badius sp. nov., a novel bacteriochlorophyll a-containing bacterium in the genus Litoreibacter.</title>
        <authorList>
            <person name="Kanamuro M."/>
            <person name="Takabe Y."/>
            <person name="Mori K."/>
            <person name="Takaichi S."/>
            <person name="Hanada S."/>
        </authorList>
    </citation>
    <scope>NUCLEOTIDE SEQUENCE [LARGE SCALE GENOMIC DNA]</scope>
    <source>
        <strain evidence="8 9">K6</strain>
    </source>
</reference>
<organism evidence="8 9">
    <name type="scientific">Litoreibacter roseus</name>
    <dbReference type="NCBI Taxonomy" id="2601869"/>
    <lineage>
        <taxon>Bacteria</taxon>
        <taxon>Pseudomonadati</taxon>
        <taxon>Pseudomonadota</taxon>
        <taxon>Alphaproteobacteria</taxon>
        <taxon>Rhodobacterales</taxon>
        <taxon>Roseobacteraceae</taxon>
        <taxon>Litoreibacter</taxon>
    </lineage>
</organism>
<dbReference type="PROSITE" id="PS00982">
    <property type="entry name" value="PHYTOENE_DH"/>
    <property type="match status" value="1"/>
</dbReference>
<evidence type="ECO:0000313" key="9">
    <source>
        <dbReference type="Proteomes" id="UP000436822"/>
    </source>
</evidence>
<dbReference type="Proteomes" id="UP000436822">
    <property type="component" value="Unassembled WGS sequence"/>
</dbReference>
<dbReference type="SUPFAM" id="SSF51905">
    <property type="entry name" value="FAD/NAD(P)-binding domain"/>
    <property type="match status" value="1"/>
</dbReference>
<protein>
    <submittedName>
        <fullName evidence="8">Hydroxyneurosporene desaturase</fullName>
    </submittedName>
</protein>
<gene>
    <name evidence="8" type="primary">crtD</name>
    <name evidence="8" type="ORF">KIN_16820</name>
</gene>
<dbReference type="RefSeq" id="WP_159805928.1">
    <property type="nucleotide sequence ID" value="NZ_BLJE01000002.1"/>
</dbReference>
<keyword evidence="3 5" id="KW-0125">Carotenoid biosynthesis</keyword>
<evidence type="ECO:0000256" key="1">
    <source>
        <dbReference type="ARBA" id="ARBA00004829"/>
    </source>
</evidence>
<dbReference type="Pfam" id="PF01593">
    <property type="entry name" value="Amino_oxidase"/>
    <property type="match status" value="1"/>
</dbReference>
<evidence type="ECO:0000259" key="7">
    <source>
        <dbReference type="Pfam" id="PF01593"/>
    </source>
</evidence>
<feature type="domain" description="Amine oxidase" evidence="7">
    <location>
        <begin position="15"/>
        <end position="489"/>
    </location>
</feature>
<name>A0A6N6JH44_9RHOB</name>
<dbReference type="InterPro" id="IPR014105">
    <property type="entry name" value="Carotenoid/retinoid_OxRdtase"/>
</dbReference>
<dbReference type="NCBIfam" id="TIGR02734">
    <property type="entry name" value="crtI_fam"/>
    <property type="match status" value="1"/>
</dbReference>
<evidence type="ECO:0000256" key="3">
    <source>
        <dbReference type="ARBA" id="ARBA00022746"/>
    </source>
</evidence>
<evidence type="ECO:0000256" key="2">
    <source>
        <dbReference type="ARBA" id="ARBA00006046"/>
    </source>
</evidence>
<dbReference type="InterPro" id="IPR036188">
    <property type="entry name" value="FAD/NAD-bd_sf"/>
</dbReference>
<dbReference type="PANTHER" id="PTHR43734">
    <property type="entry name" value="PHYTOENE DESATURASE"/>
    <property type="match status" value="1"/>
</dbReference>
<proteinExistence type="inferred from homology"/>
<comment type="pathway">
    <text evidence="1 5">Carotenoid biosynthesis.</text>
</comment>
<keyword evidence="9" id="KW-1185">Reference proteome</keyword>
<dbReference type="GO" id="GO:0016627">
    <property type="term" value="F:oxidoreductase activity, acting on the CH-CH group of donors"/>
    <property type="evidence" value="ECO:0007669"/>
    <property type="project" value="UniProtKB-ARBA"/>
</dbReference>
<dbReference type="PANTHER" id="PTHR43734:SF7">
    <property type="entry name" value="4,4'-DIAPONEUROSPORENE OXYGENASE"/>
    <property type="match status" value="1"/>
</dbReference>
<comment type="similarity">
    <text evidence="2 5">Belongs to the carotenoid/retinoid oxidoreductase family.</text>
</comment>
<dbReference type="OrthoDB" id="9774675at2"/>
<dbReference type="EMBL" id="BLJE01000002">
    <property type="protein sequence ID" value="GFE64608.1"/>
    <property type="molecule type" value="Genomic_DNA"/>
</dbReference>
<dbReference type="InterPro" id="IPR008150">
    <property type="entry name" value="Phytoene_DH_bac_CS"/>
</dbReference>
<evidence type="ECO:0000256" key="5">
    <source>
        <dbReference type="RuleBase" id="RU362075"/>
    </source>
</evidence>
<dbReference type="NCBIfam" id="NF045637">
    <property type="entry name" value="carotdesatCrtDProt"/>
    <property type="match status" value="1"/>
</dbReference>
<dbReference type="InterPro" id="IPR002937">
    <property type="entry name" value="Amino_oxidase"/>
</dbReference>
<keyword evidence="4 5" id="KW-0560">Oxidoreductase</keyword>
<sequence>MGQKAEQIVVIGAGIGGLAAALRLAVAGENVLVLERHAAVGGKMRTVPSEVGPVDAGPTVMTMRHVFDDLLENAGTTLESTVDLIQHDILARHAWSDGSALDLYYDTAKSAAAVESFAGKREADAFLRFSERTKILFDAFDEPMMQAASPRQMDLTLKVMSQPHVIPKMDPLRSLAASLSNTFGDPRLRQLFGRYATYVGGSPYASPALLSLIWSAEQAGVWSLKGGMHTLAAALAGLIEKAGGTITLNQGVARIQTDGHGVTGVITDDGSHILTEKVVFNGDPRALSHGMLGQNVGGAVSKSHVEPRSLSAFVWSFAAKPRGANLVHHNLFFADNPETEFGDLAQGQVPSDATLYVCAQDRNDSAQPTGGAERFEIIMNGPPAQSATYQEEAAQCQTQTFERLSRMGLTFETTPTLKSLTTPTDFADLFPGSAGALYGRSPHGLLAAMKRPRAQTKIPGLYLAGGGAHPGAGIPMAALSGKHAAEAILADRTSASRSRRTAMHGGTSTGSAQMAHGPSQSSAS</sequence>
<feature type="region of interest" description="Disordered" evidence="6">
    <location>
        <begin position="491"/>
        <end position="524"/>
    </location>
</feature>
<evidence type="ECO:0000313" key="8">
    <source>
        <dbReference type="EMBL" id="GFE64608.1"/>
    </source>
</evidence>
<accession>A0A6N6JH44</accession>
<comment type="caution">
    <text evidence="8">The sequence shown here is derived from an EMBL/GenBank/DDBJ whole genome shotgun (WGS) entry which is preliminary data.</text>
</comment>
<dbReference type="Gene3D" id="3.50.50.60">
    <property type="entry name" value="FAD/NAD(P)-binding domain"/>
    <property type="match status" value="2"/>
</dbReference>
<dbReference type="InterPro" id="IPR054841">
    <property type="entry name" value="carotdesatCrtD"/>
</dbReference>